<protein>
    <submittedName>
        <fullName evidence="2 3">Uncharacterized protein</fullName>
    </submittedName>
</protein>
<gene>
    <name evidence="2" type="ordered locus">MTR_4g013380</name>
</gene>
<dbReference type="AlphaFoldDB" id="A0A072USK0"/>
<evidence type="ECO:0000256" key="1">
    <source>
        <dbReference type="SAM" id="MobiDB-lite"/>
    </source>
</evidence>
<evidence type="ECO:0000313" key="2">
    <source>
        <dbReference type="EMBL" id="KEH28835.1"/>
    </source>
</evidence>
<dbReference type="Proteomes" id="UP000002051">
    <property type="component" value="Chromosome 4"/>
</dbReference>
<feature type="compositionally biased region" description="Low complexity" evidence="1">
    <location>
        <begin position="48"/>
        <end position="67"/>
    </location>
</feature>
<keyword evidence="4" id="KW-1185">Reference proteome</keyword>
<feature type="compositionally biased region" description="Basic and acidic residues" evidence="1">
    <location>
        <begin position="30"/>
        <end position="41"/>
    </location>
</feature>
<feature type="region of interest" description="Disordered" evidence="1">
    <location>
        <begin position="29"/>
        <end position="67"/>
    </location>
</feature>
<reference evidence="2 4" key="1">
    <citation type="journal article" date="2011" name="Nature">
        <title>The Medicago genome provides insight into the evolution of rhizobial symbioses.</title>
        <authorList>
            <person name="Young N.D."/>
            <person name="Debelle F."/>
            <person name="Oldroyd G.E."/>
            <person name="Geurts R."/>
            <person name="Cannon S.B."/>
            <person name="Udvardi M.K."/>
            <person name="Benedito V.A."/>
            <person name="Mayer K.F."/>
            <person name="Gouzy J."/>
            <person name="Schoof H."/>
            <person name="Van de Peer Y."/>
            <person name="Proost S."/>
            <person name="Cook D.R."/>
            <person name="Meyers B.C."/>
            <person name="Spannagl M."/>
            <person name="Cheung F."/>
            <person name="De Mita S."/>
            <person name="Krishnakumar V."/>
            <person name="Gundlach H."/>
            <person name="Zhou S."/>
            <person name="Mudge J."/>
            <person name="Bharti A.K."/>
            <person name="Murray J.D."/>
            <person name="Naoumkina M.A."/>
            <person name="Rosen B."/>
            <person name="Silverstein K.A."/>
            <person name="Tang H."/>
            <person name="Rombauts S."/>
            <person name="Zhao P.X."/>
            <person name="Zhou P."/>
            <person name="Barbe V."/>
            <person name="Bardou P."/>
            <person name="Bechner M."/>
            <person name="Bellec A."/>
            <person name="Berger A."/>
            <person name="Berges H."/>
            <person name="Bidwell S."/>
            <person name="Bisseling T."/>
            <person name="Choisne N."/>
            <person name="Couloux A."/>
            <person name="Denny R."/>
            <person name="Deshpande S."/>
            <person name="Dai X."/>
            <person name="Doyle J.J."/>
            <person name="Dudez A.M."/>
            <person name="Farmer A.D."/>
            <person name="Fouteau S."/>
            <person name="Franken C."/>
            <person name="Gibelin C."/>
            <person name="Gish J."/>
            <person name="Goldstein S."/>
            <person name="Gonzalez A.J."/>
            <person name="Green P.J."/>
            <person name="Hallab A."/>
            <person name="Hartog M."/>
            <person name="Hua A."/>
            <person name="Humphray S.J."/>
            <person name="Jeong D.H."/>
            <person name="Jing Y."/>
            <person name="Jocker A."/>
            <person name="Kenton S.M."/>
            <person name="Kim D.J."/>
            <person name="Klee K."/>
            <person name="Lai H."/>
            <person name="Lang C."/>
            <person name="Lin S."/>
            <person name="Macmil S.L."/>
            <person name="Magdelenat G."/>
            <person name="Matthews L."/>
            <person name="McCorrison J."/>
            <person name="Monaghan E.L."/>
            <person name="Mun J.H."/>
            <person name="Najar F.Z."/>
            <person name="Nicholson C."/>
            <person name="Noirot C."/>
            <person name="O'Bleness M."/>
            <person name="Paule C.R."/>
            <person name="Poulain J."/>
            <person name="Prion F."/>
            <person name="Qin B."/>
            <person name="Qu C."/>
            <person name="Retzel E.F."/>
            <person name="Riddle C."/>
            <person name="Sallet E."/>
            <person name="Samain S."/>
            <person name="Samson N."/>
            <person name="Sanders I."/>
            <person name="Saurat O."/>
            <person name="Scarpelli C."/>
            <person name="Schiex T."/>
            <person name="Segurens B."/>
            <person name="Severin A.J."/>
            <person name="Sherrier D.J."/>
            <person name="Shi R."/>
            <person name="Sims S."/>
            <person name="Singer S.R."/>
            <person name="Sinharoy S."/>
            <person name="Sterck L."/>
            <person name="Viollet A."/>
            <person name="Wang B.B."/>
            <person name="Wang K."/>
            <person name="Wang M."/>
            <person name="Wang X."/>
            <person name="Warfsmann J."/>
            <person name="Weissenbach J."/>
            <person name="White D.D."/>
            <person name="White J.D."/>
            <person name="Wiley G.B."/>
            <person name="Wincker P."/>
            <person name="Xing Y."/>
            <person name="Yang L."/>
            <person name="Yao Z."/>
            <person name="Ying F."/>
            <person name="Zhai J."/>
            <person name="Zhou L."/>
            <person name="Zuber A."/>
            <person name="Denarie J."/>
            <person name="Dixon R.A."/>
            <person name="May G.D."/>
            <person name="Schwartz D.C."/>
            <person name="Rogers J."/>
            <person name="Quetier F."/>
            <person name="Town C.D."/>
            <person name="Roe B.A."/>
        </authorList>
    </citation>
    <scope>NUCLEOTIDE SEQUENCE [LARGE SCALE GENOMIC DNA]</scope>
    <source>
        <strain evidence="2">A17</strain>
        <strain evidence="3 4">cv. Jemalong A17</strain>
    </source>
</reference>
<dbReference type="EMBL" id="CM001220">
    <property type="protein sequence ID" value="KEH28835.1"/>
    <property type="molecule type" value="Genomic_DNA"/>
</dbReference>
<sequence length="67" mass="7696">MYPKPKKRKVKRLPMRSLAYWGIISRQSYKNHEDSSEDGNHLQRLAQGRASRGGRSPNNRSSAEIQA</sequence>
<accession>A0A072USK0</accession>
<proteinExistence type="predicted"/>
<evidence type="ECO:0000313" key="3">
    <source>
        <dbReference type="EnsemblPlants" id="KEH28835"/>
    </source>
</evidence>
<reference evidence="2 4" key="2">
    <citation type="journal article" date="2014" name="BMC Genomics">
        <title>An improved genome release (version Mt4.0) for the model legume Medicago truncatula.</title>
        <authorList>
            <person name="Tang H."/>
            <person name="Krishnakumar V."/>
            <person name="Bidwell S."/>
            <person name="Rosen B."/>
            <person name="Chan A."/>
            <person name="Zhou S."/>
            <person name="Gentzbittel L."/>
            <person name="Childs K.L."/>
            <person name="Yandell M."/>
            <person name="Gundlach H."/>
            <person name="Mayer K.F."/>
            <person name="Schwartz D.C."/>
            <person name="Town C.D."/>
        </authorList>
    </citation>
    <scope>GENOME REANNOTATION</scope>
    <source>
        <strain evidence="2">A17</strain>
        <strain evidence="3 4">cv. Jemalong A17</strain>
    </source>
</reference>
<evidence type="ECO:0000313" key="4">
    <source>
        <dbReference type="Proteomes" id="UP000002051"/>
    </source>
</evidence>
<dbReference type="HOGENOM" id="CLU_187134_0_0_1"/>
<reference evidence="3" key="3">
    <citation type="submission" date="2015-04" db="UniProtKB">
        <authorList>
            <consortium name="EnsemblPlants"/>
        </authorList>
    </citation>
    <scope>IDENTIFICATION</scope>
    <source>
        <strain evidence="3">cv. Jemalong A17</strain>
    </source>
</reference>
<name>A0A072USK0_MEDTR</name>
<dbReference type="EnsemblPlants" id="KEH28835">
    <property type="protein sequence ID" value="KEH28835"/>
    <property type="gene ID" value="MTR_4g013380"/>
</dbReference>
<organism evidence="2 4">
    <name type="scientific">Medicago truncatula</name>
    <name type="common">Barrel medic</name>
    <name type="synonym">Medicago tribuloides</name>
    <dbReference type="NCBI Taxonomy" id="3880"/>
    <lineage>
        <taxon>Eukaryota</taxon>
        <taxon>Viridiplantae</taxon>
        <taxon>Streptophyta</taxon>
        <taxon>Embryophyta</taxon>
        <taxon>Tracheophyta</taxon>
        <taxon>Spermatophyta</taxon>
        <taxon>Magnoliopsida</taxon>
        <taxon>eudicotyledons</taxon>
        <taxon>Gunneridae</taxon>
        <taxon>Pentapetalae</taxon>
        <taxon>rosids</taxon>
        <taxon>fabids</taxon>
        <taxon>Fabales</taxon>
        <taxon>Fabaceae</taxon>
        <taxon>Papilionoideae</taxon>
        <taxon>50 kb inversion clade</taxon>
        <taxon>NPAAA clade</taxon>
        <taxon>Hologalegina</taxon>
        <taxon>IRL clade</taxon>
        <taxon>Trifolieae</taxon>
        <taxon>Medicago</taxon>
    </lineage>
</organism>